<dbReference type="InterPro" id="IPR000026">
    <property type="entry name" value="N1-like"/>
</dbReference>
<evidence type="ECO:0000256" key="1">
    <source>
        <dbReference type="ARBA" id="ARBA00022722"/>
    </source>
</evidence>
<dbReference type="Pfam" id="PF00545">
    <property type="entry name" value="Ribonuclease"/>
    <property type="match status" value="1"/>
</dbReference>
<feature type="compositionally biased region" description="Low complexity" evidence="3">
    <location>
        <begin position="12"/>
        <end position="24"/>
    </location>
</feature>
<feature type="region of interest" description="Disordered" evidence="3">
    <location>
        <begin position="1"/>
        <end position="46"/>
    </location>
</feature>
<dbReference type="Gene3D" id="3.10.450.30">
    <property type="entry name" value="Microbial ribonucleases"/>
    <property type="match status" value="1"/>
</dbReference>
<name>A0A3G8YFC0_9DEIO</name>
<protein>
    <submittedName>
        <fullName evidence="4">Ribonuclease</fullName>
    </submittedName>
</protein>
<organism evidence="4 5">
    <name type="scientific">Deinococcus psychrotolerans</name>
    <dbReference type="NCBI Taxonomy" id="2489213"/>
    <lineage>
        <taxon>Bacteria</taxon>
        <taxon>Thermotogati</taxon>
        <taxon>Deinococcota</taxon>
        <taxon>Deinococci</taxon>
        <taxon>Deinococcales</taxon>
        <taxon>Deinococcaceae</taxon>
        <taxon>Deinococcus</taxon>
    </lineage>
</organism>
<evidence type="ECO:0000313" key="4">
    <source>
        <dbReference type="EMBL" id="AZI43982.1"/>
    </source>
</evidence>
<gene>
    <name evidence="4" type="ORF">EHF33_13690</name>
</gene>
<dbReference type="OrthoDB" id="9803442at2"/>
<reference evidence="4 5" key="1">
    <citation type="submission" date="2018-11" db="EMBL/GenBank/DDBJ databases">
        <title>Deinococcus shelandsis sp. nov., isolated from South Shetland Islands soil of Antarctica.</title>
        <authorList>
            <person name="Tian J."/>
        </authorList>
    </citation>
    <scope>NUCLEOTIDE SEQUENCE [LARGE SCALE GENOMIC DNA]</scope>
    <source>
        <strain evidence="4 5">S14-83T</strain>
    </source>
</reference>
<dbReference type="EMBL" id="CP034183">
    <property type="protein sequence ID" value="AZI43982.1"/>
    <property type="molecule type" value="Genomic_DNA"/>
</dbReference>
<dbReference type="GO" id="GO:0003723">
    <property type="term" value="F:RNA binding"/>
    <property type="evidence" value="ECO:0007669"/>
    <property type="project" value="InterPro"/>
</dbReference>
<dbReference type="Proteomes" id="UP000276417">
    <property type="component" value="Chromosome 1"/>
</dbReference>
<accession>A0A3G8YFC0</accession>
<keyword evidence="1" id="KW-0540">Nuclease</keyword>
<dbReference type="InterPro" id="IPR016191">
    <property type="entry name" value="Ribonuclease/ribotoxin"/>
</dbReference>
<evidence type="ECO:0000313" key="5">
    <source>
        <dbReference type="Proteomes" id="UP000276417"/>
    </source>
</evidence>
<dbReference type="AlphaFoldDB" id="A0A3G8YFC0"/>
<dbReference type="GO" id="GO:0004521">
    <property type="term" value="F:RNA endonuclease activity"/>
    <property type="evidence" value="ECO:0007669"/>
    <property type="project" value="InterPro"/>
</dbReference>
<keyword evidence="5" id="KW-1185">Reference proteome</keyword>
<sequence>MLGACSPAGKVTTTSDTTQTTTRTPSQSGATQVQPTRSGRDPQSGLLLMARSALPPEGQRTLSLIGQGGPVPPQHWPYQKDGVVFSNRERILPKQSSGYYHEYTVPTPQSADRGARRIVCGPLRSLAAECYYTADHYASFKRIAP</sequence>
<keyword evidence="2" id="KW-0378">Hydrolase</keyword>
<proteinExistence type="predicted"/>
<feature type="compositionally biased region" description="Polar residues" evidence="3">
    <location>
        <begin position="25"/>
        <end position="37"/>
    </location>
</feature>
<evidence type="ECO:0000256" key="3">
    <source>
        <dbReference type="SAM" id="MobiDB-lite"/>
    </source>
</evidence>
<dbReference type="KEGG" id="dph:EHF33_13690"/>
<evidence type="ECO:0000256" key="2">
    <source>
        <dbReference type="ARBA" id="ARBA00022801"/>
    </source>
</evidence>
<dbReference type="GO" id="GO:0016787">
    <property type="term" value="F:hydrolase activity"/>
    <property type="evidence" value="ECO:0007669"/>
    <property type="project" value="UniProtKB-KW"/>
</dbReference>
<dbReference type="SUPFAM" id="SSF53933">
    <property type="entry name" value="Microbial ribonucleases"/>
    <property type="match status" value="1"/>
</dbReference>